<proteinExistence type="inferred from homology"/>
<dbReference type="GO" id="GO:0006220">
    <property type="term" value="P:pyrimidine nucleotide metabolic process"/>
    <property type="evidence" value="ECO:0007669"/>
    <property type="project" value="InterPro"/>
</dbReference>
<evidence type="ECO:0000256" key="2">
    <source>
        <dbReference type="ARBA" id="ARBA00006576"/>
    </source>
</evidence>
<comment type="cofactor">
    <cofactor evidence="1 7">
        <name>Zn(2+)</name>
        <dbReference type="ChEBI" id="CHEBI:29105"/>
    </cofactor>
</comment>
<dbReference type="PANTHER" id="PTHR11086">
    <property type="entry name" value="DEOXYCYTIDYLATE DEAMINASE-RELATED"/>
    <property type="match status" value="1"/>
</dbReference>
<organism evidence="9 10">
    <name type="scientific">Halpernia frigidisoli</name>
    <dbReference type="NCBI Taxonomy" id="1125876"/>
    <lineage>
        <taxon>Bacteria</taxon>
        <taxon>Pseudomonadati</taxon>
        <taxon>Bacteroidota</taxon>
        <taxon>Flavobacteriia</taxon>
        <taxon>Flavobacteriales</taxon>
        <taxon>Weeksellaceae</taxon>
        <taxon>Chryseobacterium group</taxon>
        <taxon>Halpernia</taxon>
    </lineage>
</organism>
<keyword evidence="10" id="KW-1185">Reference proteome</keyword>
<dbReference type="AlphaFoldDB" id="A0A1I3I5C7"/>
<dbReference type="GO" id="GO:0008270">
    <property type="term" value="F:zinc ion binding"/>
    <property type="evidence" value="ECO:0007669"/>
    <property type="project" value="InterPro"/>
</dbReference>
<dbReference type="SUPFAM" id="SSF53927">
    <property type="entry name" value="Cytidine deaminase-like"/>
    <property type="match status" value="1"/>
</dbReference>
<evidence type="ECO:0000313" key="10">
    <source>
        <dbReference type="Proteomes" id="UP000198931"/>
    </source>
</evidence>
<accession>A0A1I3I5C7</accession>
<dbReference type="Pfam" id="PF00383">
    <property type="entry name" value="dCMP_cyt_deam_1"/>
    <property type="match status" value="1"/>
</dbReference>
<reference evidence="9 10" key="1">
    <citation type="submission" date="2016-10" db="EMBL/GenBank/DDBJ databases">
        <authorList>
            <person name="de Groot N.N."/>
        </authorList>
    </citation>
    <scope>NUCLEOTIDE SEQUENCE [LARGE SCALE GENOMIC DNA]</scope>
    <source>
        <strain evidence="9 10">DSM 26000</strain>
    </source>
</reference>
<dbReference type="InterPro" id="IPR016473">
    <property type="entry name" value="dCMP_deaminase"/>
</dbReference>
<name>A0A1I3I5C7_9FLAO</name>
<dbReference type="PROSITE" id="PS51747">
    <property type="entry name" value="CYT_DCMP_DEAMINASES_2"/>
    <property type="match status" value="1"/>
</dbReference>
<dbReference type="InterPro" id="IPR016192">
    <property type="entry name" value="APOBEC/CMP_deaminase_Zn-bd"/>
</dbReference>
<dbReference type="RefSeq" id="WP_177205467.1">
    <property type="nucleotide sequence ID" value="NZ_FOQT01000004.1"/>
</dbReference>
<dbReference type="InterPro" id="IPR035105">
    <property type="entry name" value="Deoxycytidylate_deaminase_dom"/>
</dbReference>
<evidence type="ECO:0000259" key="8">
    <source>
        <dbReference type="PROSITE" id="PS51747"/>
    </source>
</evidence>
<dbReference type="Proteomes" id="UP000198931">
    <property type="component" value="Unassembled WGS sequence"/>
</dbReference>
<evidence type="ECO:0000256" key="6">
    <source>
        <dbReference type="PIRSR" id="PIRSR006019-1"/>
    </source>
</evidence>
<feature type="binding site" evidence="7">
    <location>
        <position position="99"/>
    </location>
    <ligand>
        <name>Zn(2+)</name>
        <dbReference type="ChEBI" id="CHEBI:29105"/>
        <note>catalytic</note>
    </ligand>
</feature>
<keyword evidence="3 7" id="KW-0479">Metal-binding</keyword>
<dbReference type="STRING" id="1125876.SAMN05443292_2570"/>
<feature type="binding site" evidence="7">
    <location>
        <position position="68"/>
    </location>
    <ligand>
        <name>Zn(2+)</name>
        <dbReference type="ChEBI" id="CHEBI:29105"/>
        <note>catalytic</note>
    </ligand>
</feature>
<dbReference type="GO" id="GO:0005737">
    <property type="term" value="C:cytoplasm"/>
    <property type="evidence" value="ECO:0007669"/>
    <property type="project" value="TreeGrafter"/>
</dbReference>
<dbReference type="PANTHER" id="PTHR11086:SF18">
    <property type="entry name" value="DEOXYCYTIDYLATE DEAMINASE"/>
    <property type="match status" value="1"/>
</dbReference>
<comment type="similarity">
    <text evidence="2">Belongs to the cytidine and deoxycytidylate deaminase family.</text>
</comment>
<evidence type="ECO:0000256" key="4">
    <source>
        <dbReference type="ARBA" id="ARBA00022801"/>
    </source>
</evidence>
<evidence type="ECO:0000313" key="9">
    <source>
        <dbReference type="EMBL" id="SFI43176.1"/>
    </source>
</evidence>
<evidence type="ECO:0000256" key="7">
    <source>
        <dbReference type="PIRSR" id="PIRSR006019-2"/>
    </source>
</evidence>
<dbReference type="InterPro" id="IPR016193">
    <property type="entry name" value="Cytidine_deaminase-like"/>
</dbReference>
<feature type="active site" description="Proton donor" evidence="6">
    <location>
        <position position="70"/>
    </location>
</feature>
<keyword evidence="5 7" id="KW-0862">Zinc</keyword>
<dbReference type="CDD" id="cd01286">
    <property type="entry name" value="deoxycytidylate_deaminase"/>
    <property type="match status" value="1"/>
</dbReference>
<sequence>MPQITKFDIAYIKMAQEWANLSYCGRKKVGALIVKDRMIISDGYNGTPSGFENCCEDEDGMTHWYVLHAEANAILKLASSTQSAKGATLYLTLSPCKECSKLILQAGIKKLVYLDDYSDAEGIHFLKNHEIEVLQLEKNTLFHKEYKTQNDELE</sequence>
<dbReference type="Gene3D" id="3.40.140.10">
    <property type="entry name" value="Cytidine Deaminase, domain 2"/>
    <property type="match status" value="1"/>
</dbReference>
<dbReference type="InterPro" id="IPR015517">
    <property type="entry name" value="dCMP_deaminase-rel"/>
</dbReference>
<feature type="binding site" evidence="7">
    <location>
        <position position="96"/>
    </location>
    <ligand>
        <name>Zn(2+)</name>
        <dbReference type="ChEBI" id="CHEBI:29105"/>
        <note>catalytic</note>
    </ligand>
</feature>
<gene>
    <name evidence="9" type="ORF">SAMN05443292_2570</name>
</gene>
<dbReference type="PIRSF" id="PIRSF006019">
    <property type="entry name" value="dCMP_deaminase"/>
    <property type="match status" value="1"/>
</dbReference>
<protein>
    <submittedName>
        <fullName evidence="9">dCMP deaminase</fullName>
    </submittedName>
</protein>
<dbReference type="PROSITE" id="PS00903">
    <property type="entry name" value="CYT_DCMP_DEAMINASES_1"/>
    <property type="match status" value="1"/>
</dbReference>
<evidence type="ECO:0000256" key="3">
    <source>
        <dbReference type="ARBA" id="ARBA00022723"/>
    </source>
</evidence>
<evidence type="ECO:0000256" key="5">
    <source>
        <dbReference type="ARBA" id="ARBA00022833"/>
    </source>
</evidence>
<dbReference type="EMBL" id="FOQT01000004">
    <property type="protein sequence ID" value="SFI43176.1"/>
    <property type="molecule type" value="Genomic_DNA"/>
</dbReference>
<dbReference type="GO" id="GO:0004132">
    <property type="term" value="F:dCMP deaminase activity"/>
    <property type="evidence" value="ECO:0007669"/>
    <property type="project" value="InterPro"/>
</dbReference>
<feature type="domain" description="CMP/dCMP-type deaminase" evidence="8">
    <location>
        <begin position="6"/>
        <end position="126"/>
    </location>
</feature>
<evidence type="ECO:0000256" key="1">
    <source>
        <dbReference type="ARBA" id="ARBA00001947"/>
    </source>
</evidence>
<keyword evidence="4" id="KW-0378">Hydrolase</keyword>
<dbReference type="InterPro" id="IPR002125">
    <property type="entry name" value="CMP_dCMP_dom"/>
</dbReference>